<accession>A0A450ZIP4</accession>
<evidence type="ECO:0000256" key="1">
    <source>
        <dbReference type="SAM" id="Phobius"/>
    </source>
</evidence>
<keyword evidence="1" id="KW-0472">Membrane</keyword>
<sequence>MSAWPREPSQFPVAAETAGWGAIVSSISGVGMVSENSGVNSPNEWIIIVSAAIVVVGWFLNGYLNRRHEIAKKRMEYRLEMLHSFLPVLRSLQKYENPFVDDPNLLPNLNNSRSKFLLYGKGDEIERFEEIVGSIESGELSRFRSAVNDLMLLIRGRVRQELGPGKI</sequence>
<keyword evidence="1" id="KW-0812">Transmembrane</keyword>
<gene>
    <name evidence="2" type="ORF">BECKTUN1418D_GA0071000_101838</name>
</gene>
<proteinExistence type="predicted"/>
<keyword evidence="1" id="KW-1133">Transmembrane helix</keyword>
<feature type="transmembrane region" description="Helical" evidence="1">
    <location>
        <begin position="45"/>
        <end position="64"/>
    </location>
</feature>
<evidence type="ECO:0000313" key="2">
    <source>
        <dbReference type="EMBL" id="VFK53672.1"/>
    </source>
</evidence>
<dbReference type="AlphaFoldDB" id="A0A450ZIP4"/>
<reference evidence="2" key="1">
    <citation type="submission" date="2019-02" db="EMBL/GenBank/DDBJ databases">
        <authorList>
            <person name="Gruber-Vodicka R. H."/>
            <person name="Seah K. B. B."/>
        </authorList>
    </citation>
    <scope>NUCLEOTIDE SEQUENCE</scope>
    <source>
        <strain evidence="2">BECK_BY1</strain>
    </source>
</reference>
<name>A0A450ZIP4_9GAMM</name>
<dbReference type="EMBL" id="CAADFX010000018">
    <property type="protein sequence ID" value="VFK53672.1"/>
    <property type="molecule type" value="Genomic_DNA"/>
</dbReference>
<protein>
    <submittedName>
        <fullName evidence="2">Uncharacterized protein</fullName>
    </submittedName>
</protein>
<organism evidence="2">
    <name type="scientific">Candidatus Kentrum sp. TUN</name>
    <dbReference type="NCBI Taxonomy" id="2126343"/>
    <lineage>
        <taxon>Bacteria</taxon>
        <taxon>Pseudomonadati</taxon>
        <taxon>Pseudomonadota</taxon>
        <taxon>Gammaproteobacteria</taxon>
        <taxon>Candidatus Kentrum</taxon>
    </lineage>
</organism>